<comment type="subcellular location">
    <subcellularLocation>
        <location evidence="1">Secreted</location>
        <location evidence="1">Cell wall</location>
    </subcellularLocation>
</comment>
<dbReference type="GO" id="GO:0005975">
    <property type="term" value="P:carbohydrate metabolic process"/>
    <property type="evidence" value="ECO:0007669"/>
    <property type="project" value="InterPro"/>
</dbReference>
<comment type="caution">
    <text evidence="11">The sequence shown here is derived from an EMBL/GenBank/DDBJ whole genome shotgun (WGS) entry which is preliminary data.</text>
</comment>
<dbReference type="EMBL" id="JAVXUP010000555">
    <property type="protein sequence ID" value="KAK3025306.1"/>
    <property type="molecule type" value="Genomic_DNA"/>
</dbReference>
<protein>
    <recommendedName>
        <fullName evidence="13">Polygalacturonase</fullName>
    </recommendedName>
</protein>
<evidence type="ECO:0000256" key="4">
    <source>
        <dbReference type="ARBA" id="ARBA00022525"/>
    </source>
</evidence>
<reference evidence="11" key="1">
    <citation type="submission" date="2022-12" db="EMBL/GenBank/DDBJ databases">
        <title>Draft genome assemblies for two species of Escallonia (Escalloniales).</title>
        <authorList>
            <person name="Chanderbali A."/>
            <person name="Dervinis C."/>
            <person name="Anghel I."/>
            <person name="Soltis D."/>
            <person name="Soltis P."/>
            <person name="Zapata F."/>
        </authorList>
    </citation>
    <scope>NUCLEOTIDE SEQUENCE</scope>
    <source>
        <strain evidence="11">UCBG64.0493</strain>
        <tissue evidence="11">Leaf</tissue>
    </source>
</reference>
<evidence type="ECO:0008006" key="13">
    <source>
        <dbReference type="Google" id="ProtNLM"/>
    </source>
</evidence>
<dbReference type="PANTHER" id="PTHR31375">
    <property type="match status" value="1"/>
</dbReference>
<evidence type="ECO:0000313" key="12">
    <source>
        <dbReference type="Proteomes" id="UP001188597"/>
    </source>
</evidence>
<dbReference type="InterPro" id="IPR011050">
    <property type="entry name" value="Pectin_lyase_fold/virulence"/>
</dbReference>
<organism evidence="11 12">
    <name type="scientific">Escallonia herrerae</name>
    <dbReference type="NCBI Taxonomy" id="1293975"/>
    <lineage>
        <taxon>Eukaryota</taxon>
        <taxon>Viridiplantae</taxon>
        <taxon>Streptophyta</taxon>
        <taxon>Embryophyta</taxon>
        <taxon>Tracheophyta</taxon>
        <taxon>Spermatophyta</taxon>
        <taxon>Magnoliopsida</taxon>
        <taxon>eudicotyledons</taxon>
        <taxon>Gunneridae</taxon>
        <taxon>Pentapetalae</taxon>
        <taxon>asterids</taxon>
        <taxon>campanulids</taxon>
        <taxon>Escalloniales</taxon>
        <taxon>Escalloniaceae</taxon>
        <taxon>Escallonia</taxon>
    </lineage>
</organism>
<dbReference type="InterPro" id="IPR012334">
    <property type="entry name" value="Pectin_lyas_fold"/>
</dbReference>
<evidence type="ECO:0000256" key="8">
    <source>
        <dbReference type="PROSITE-ProRule" id="PRU10052"/>
    </source>
</evidence>
<dbReference type="GO" id="GO:0071555">
    <property type="term" value="P:cell wall organization"/>
    <property type="evidence" value="ECO:0007669"/>
    <property type="project" value="UniProtKB-KW"/>
</dbReference>
<dbReference type="SMART" id="SM00710">
    <property type="entry name" value="PbH1"/>
    <property type="match status" value="6"/>
</dbReference>
<name>A0AA89B9V4_9ASTE</name>
<comment type="similarity">
    <text evidence="2 9">Belongs to the glycosyl hydrolase 28 family.</text>
</comment>
<feature type="active site" evidence="8">
    <location>
        <position position="241"/>
    </location>
</feature>
<keyword evidence="10" id="KW-0732">Signal</keyword>
<keyword evidence="4" id="KW-0964">Secreted</keyword>
<evidence type="ECO:0000313" key="11">
    <source>
        <dbReference type="EMBL" id="KAK3025306.1"/>
    </source>
</evidence>
<dbReference type="Pfam" id="PF00295">
    <property type="entry name" value="Glyco_hydro_28"/>
    <property type="match status" value="1"/>
</dbReference>
<dbReference type="InterPro" id="IPR006626">
    <property type="entry name" value="PbH1"/>
</dbReference>
<evidence type="ECO:0000256" key="5">
    <source>
        <dbReference type="ARBA" id="ARBA00022801"/>
    </source>
</evidence>
<feature type="chain" id="PRO_5041696289" description="Polygalacturonase" evidence="10">
    <location>
        <begin position="24"/>
        <end position="399"/>
    </location>
</feature>
<dbReference type="Gene3D" id="2.160.20.10">
    <property type="entry name" value="Single-stranded right-handed beta-helix, Pectin lyase-like"/>
    <property type="match status" value="1"/>
</dbReference>
<keyword evidence="6 9" id="KW-0326">Glycosidase</keyword>
<dbReference type="SUPFAM" id="SSF51126">
    <property type="entry name" value="Pectin lyase-like"/>
    <property type="match status" value="1"/>
</dbReference>
<keyword evidence="3" id="KW-0134">Cell wall</keyword>
<evidence type="ECO:0000256" key="2">
    <source>
        <dbReference type="ARBA" id="ARBA00008834"/>
    </source>
</evidence>
<evidence type="ECO:0000256" key="9">
    <source>
        <dbReference type="RuleBase" id="RU361169"/>
    </source>
</evidence>
<evidence type="ECO:0000256" key="3">
    <source>
        <dbReference type="ARBA" id="ARBA00022512"/>
    </source>
</evidence>
<sequence>MVKQAMLPLLSVLFICFTPKSLAGTPNTYNVVDLGARPDGRTDSAKAFTSAWTAACGSDSAATVYVPPGRYLVQKADFAGKCRNSAITFRMDGTLVAPSDYRVANAGSWILFHGVDGVTLSGGTLDGQGSALWDCKAAGGSCPVGAASLVFDNSNNININGLISLNSQRFHVVIHGCQNVMVQGVTVSAPGSSPNTDGIHVQRSSGVTILDAHIGTGDDCISIGPGTNNLLIEDVICGPGHGISIGSLGSNQQEPGVQNVTVKTAVIRGAMNGVRIKTWGKPSNAFVKDVHFQHVTVTDVQNPIIIDQNYCPGNRNCPGQACFLTNNSGVKISDVTYQDIHGTSATEVGVKFDCSRSNPCSGLILDGVKLTYMNKPAEGYCLYAGVQVEDVQATNCLQS</sequence>
<evidence type="ECO:0000256" key="7">
    <source>
        <dbReference type="ARBA" id="ARBA00023316"/>
    </source>
</evidence>
<accession>A0AA89B9V4</accession>
<dbReference type="Proteomes" id="UP001188597">
    <property type="component" value="Unassembled WGS sequence"/>
</dbReference>
<gene>
    <name evidence="11" type="ORF">RJ639_044437</name>
</gene>
<evidence type="ECO:0000256" key="1">
    <source>
        <dbReference type="ARBA" id="ARBA00004191"/>
    </source>
</evidence>
<proteinExistence type="inferred from homology"/>
<dbReference type="InterPro" id="IPR000743">
    <property type="entry name" value="Glyco_hydro_28"/>
</dbReference>
<dbReference type="GO" id="GO:0004650">
    <property type="term" value="F:polygalacturonase activity"/>
    <property type="evidence" value="ECO:0007669"/>
    <property type="project" value="InterPro"/>
</dbReference>
<keyword evidence="7" id="KW-0961">Cell wall biogenesis/degradation</keyword>
<keyword evidence="5 9" id="KW-0378">Hydrolase</keyword>
<evidence type="ECO:0000256" key="6">
    <source>
        <dbReference type="ARBA" id="ARBA00023295"/>
    </source>
</evidence>
<dbReference type="FunFam" id="2.160.20.10:FF:000004">
    <property type="entry name" value="Pectin lyase-like superfamily protein"/>
    <property type="match status" value="1"/>
</dbReference>
<dbReference type="PROSITE" id="PS00502">
    <property type="entry name" value="POLYGALACTURONASE"/>
    <property type="match status" value="1"/>
</dbReference>
<evidence type="ECO:0000256" key="10">
    <source>
        <dbReference type="SAM" id="SignalP"/>
    </source>
</evidence>
<dbReference type="AlphaFoldDB" id="A0AA89B9V4"/>
<feature type="signal peptide" evidence="10">
    <location>
        <begin position="1"/>
        <end position="23"/>
    </location>
</feature>
<keyword evidence="12" id="KW-1185">Reference proteome</keyword>